<dbReference type="OrthoDB" id="9767568at2"/>
<keyword evidence="4 6" id="KW-1133">Transmembrane helix</keyword>
<dbReference type="RefSeq" id="WP_054776580.1">
    <property type="nucleotide sequence ID" value="NZ_BBBX01000002.1"/>
</dbReference>
<organism evidence="7 8">
    <name type="scientific">Lacticaseibacillus saniviri JCM 17471 = DSM 24301</name>
    <dbReference type="NCBI Taxonomy" id="1293598"/>
    <lineage>
        <taxon>Bacteria</taxon>
        <taxon>Bacillati</taxon>
        <taxon>Bacillota</taxon>
        <taxon>Bacilli</taxon>
        <taxon>Lactobacillales</taxon>
        <taxon>Lactobacillaceae</taxon>
        <taxon>Lacticaseibacillus</taxon>
    </lineage>
</organism>
<dbReference type="InterPro" id="IPR000537">
    <property type="entry name" value="UbiA_prenyltransferase"/>
</dbReference>
<evidence type="ECO:0000256" key="5">
    <source>
        <dbReference type="ARBA" id="ARBA00023136"/>
    </source>
</evidence>
<keyword evidence="8" id="KW-1185">Reference proteome</keyword>
<evidence type="ECO:0000256" key="1">
    <source>
        <dbReference type="ARBA" id="ARBA00004141"/>
    </source>
</evidence>
<dbReference type="CDD" id="cd13962">
    <property type="entry name" value="PT_UbiA_UBIAD1"/>
    <property type="match status" value="1"/>
</dbReference>
<gene>
    <name evidence="7" type="ORF">IV56_GL002366</name>
</gene>
<dbReference type="AlphaFoldDB" id="A0A0R2MS36"/>
<dbReference type="GO" id="GO:0016020">
    <property type="term" value="C:membrane"/>
    <property type="evidence" value="ECO:0007669"/>
    <property type="project" value="UniProtKB-SubCell"/>
</dbReference>
<dbReference type="EMBL" id="JQCE01000064">
    <property type="protein sequence ID" value="KRO15596.1"/>
    <property type="molecule type" value="Genomic_DNA"/>
</dbReference>
<evidence type="ECO:0000313" key="7">
    <source>
        <dbReference type="EMBL" id="KRO15596.1"/>
    </source>
</evidence>
<keyword evidence="5 6" id="KW-0472">Membrane</keyword>
<feature type="transmembrane region" description="Helical" evidence="6">
    <location>
        <begin position="152"/>
        <end position="171"/>
    </location>
</feature>
<dbReference type="Pfam" id="PF01040">
    <property type="entry name" value="UbiA"/>
    <property type="match status" value="1"/>
</dbReference>
<evidence type="ECO:0000256" key="3">
    <source>
        <dbReference type="ARBA" id="ARBA00022692"/>
    </source>
</evidence>
<keyword evidence="2 7" id="KW-0808">Transferase</keyword>
<dbReference type="GO" id="GO:0004659">
    <property type="term" value="F:prenyltransferase activity"/>
    <property type="evidence" value="ECO:0007669"/>
    <property type="project" value="InterPro"/>
</dbReference>
<dbReference type="InterPro" id="IPR026046">
    <property type="entry name" value="UBIAD1"/>
</dbReference>
<feature type="transmembrane region" description="Helical" evidence="6">
    <location>
        <begin position="98"/>
        <end position="115"/>
    </location>
</feature>
<proteinExistence type="predicted"/>
<sequence length="305" mass="34220">MSKSWFTWPTFVAITEIYIAPLNVIWFILGTAAAQYLYGTINLVNVILCLLDVFIFDLAVNVSDNYFDYKHAHDREYYTKKVNVIGKLNLPLSGVRKLMIALYVISAIPGFFLFLRTGWPVLIFGAIGYFIGIFYTAGKFPINATPLAETTVALSISYLIQLTCVYVCLYGQHPFTWQVAGEVFLVALPQTLIFFGVQLANNIADLKEDIANHRYTLPYFTGANNAIIIMKVVNVVGALWPLANVALGFAPWPVLFSSLILIPMWRGLKPFFALPDKQKTYMGVIKSTTLFFIGYTLLFTIGSII</sequence>
<dbReference type="PATRIC" id="fig|1293598.4.peg.2468"/>
<dbReference type="PANTHER" id="PTHR13929">
    <property type="entry name" value="1,4-DIHYDROXY-2-NAPHTHOATE OCTAPRENYLTRANSFERASE"/>
    <property type="match status" value="1"/>
</dbReference>
<dbReference type="STRING" id="1293598.IV56_GL002366"/>
<evidence type="ECO:0000256" key="2">
    <source>
        <dbReference type="ARBA" id="ARBA00022679"/>
    </source>
</evidence>
<accession>A0A0R2MS36</accession>
<reference evidence="7 8" key="1">
    <citation type="journal article" date="2015" name="Genome Announc.">
        <title>Expanding the biotechnology potential of lactobacilli through comparative genomics of 213 strains and associated genera.</title>
        <authorList>
            <person name="Sun Z."/>
            <person name="Harris H.M."/>
            <person name="McCann A."/>
            <person name="Guo C."/>
            <person name="Argimon S."/>
            <person name="Zhang W."/>
            <person name="Yang X."/>
            <person name="Jeffery I.B."/>
            <person name="Cooney J.C."/>
            <person name="Kagawa T.F."/>
            <person name="Liu W."/>
            <person name="Song Y."/>
            <person name="Salvetti E."/>
            <person name="Wrobel A."/>
            <person name="Rasinkangas P."/>
            <person name="Parkhill J."/>
            <person name="Rea M.C."/>
            <person name="O'Sullivan O."/>
            <person name="Ritari J."/>
            <person name="Douillard F.P."/>
            <person name="Paul Ross R."/>
            <person name="Yang R."/>
            <person name="Briner A.E."/>
            <person name="Felis G.E."/>
            <person name="de Vos W.M."/>
            <person name="Barrangou R."/>
            <person name="Klaenhammer T.R."/>
            <person name="Caufield P.W."/>
            <person name="Cui Y."/>
            <person name="Zhang H."/>
            <person name="O'Toole P.W."/>
        </authorList>
    </citation>
    <scope>NUCLEOTIDE SEQUENCE [LARGE SCALE GENOMIC DNA]</scope>
    <source>
        <strain evidence="7 8">DSM 24301</strain>
    </source>
</reference>
<feature type="transmembrane region" description="Helical" evidence="6">
    <location>
        <begin position="183"/>
        <end position="200"/>
    </location>
</feature>
<feature type="transmembrane region" description="Helical" evidence="6">
    <location>
        <begin position="36"/>
        <end position="56"/>
    </location>
</feature>
<evidence type="ECO:0000256" key="4">
    <source>
        <dbReference type="ARBA" id="ARBA00022989"/>
    </source>
</evidence>
<feature type="transmembrane region" description="Helical" evidence="6">
    <location>
        <begin position="122"/>
        <end position="140"/>
    </location>
</feature>
<dbReference type="Proteomes" id="UP000050969">
    <property type="component" value="Unassembled WGS sequence"/>
</dbReference>
<comment type="subcellular location">
    <subcellularLocation>
        <location evidence="1">Membrane</location>
        <topology evidence="1">Multi-pass membrane protein</topology>
    </subcellularLocation>
</comment>
<evidence type="ECO:0000313" key="8">
    <source>
        <dbReference type="Proteomes" id="UP000050969"/>
    </source>
</evidence>
<keyword evidence="3 6" id="KW-0812">Transmembrane</keyword>
<dbReference type="PANTHER" id="PTHR13929:SF0">
    <property type="entry name" value="UBIA PRENYLTRANSFERASE DOMAIN-CONTAINING PROTEIN 1"/>
    <property type="match status" value="1"/>
</dbReference>
<feature type="transmembrane region" description="Helical" evidence="6">
    <location>
        <begin position="6"/>
        <end position="29"/>
    </location>
</feature>
<name>A0A0R2MS36_9LACO</name>
<dbReference type="GO" id="GO:0009234">
    <property type="term" value="P:menaquinone biosynthetic process"/>
    <property type="evidence" value="ECO:0007669"/>
    <property type="project" value="TreeGrafter"/>
</dbReference>
<evidence type="ECO:0000256" key="6">
    <source>
        <dbReference type="SAM" id="Phobius"/>
    </source>
</evidence>
<protein>
    <submittedName>
        <fullName evidence="7">Prenyltransferase</fullName>
    </submittedName>
</protein>
<dbReference type="GO" id="GO:0042371">
    <property type="term" value="P:vitamin K biosynthetic process"/>
    <property type="evidence" value="ECO:0007669"/>
    <property type="project" value="TreeGrafter"/>
</dbReference>
<feature type="transmembrane region" description="Helical" evidence="6">
    <location>
        <begin position="239"/>
        <end position="262"/>
    </location>
</feature>
<feature type="transmembrane region" description="Helical" evidence="6">
    <location>
        <begin position="283"/>
        <end position="304"/>
    </location>
</feature>
<comment type="caution">
    <text evidence="7">The sequence shown here is derived from an EMBL/GenBank/DDBJ whole genome shotgun (WGS) entry which is preliminary data.</text>
</comment>